<dbReference type="InterPro" id="IPR036770">
    <property type="entry name" value="Ankyrin_rpt-contain_sf"/>
</dbReference>
<evidence type="ECO:0000256" key="7">
    <source>
        <dbReference type="SAM" id="MobiDB-lite"/>
    </source>
</evidence>
<accession>A0AAF3EB23</accession>
<dbReference type="WBParaSite" id="MBELARI_LOCUS11134">
    <property type="protein sequence ID" value="MBELARI_LOCUS11134"/>
    <property type="gene ID" value="MBELARI_LOCUS11134"/>
</dbReference>
<dbReference type="Gene3D" id="3.40.50.300">
    <property type="entry name" value="P-loop containing nucleotide triphosphate hydrolases"/>
    <property type="match status" value="1"/>
</dbReference>
<dbReference type="SUPFAM" id="SSF48452">
    <property type="entry name" value="TPR-like"/>
    <property type="match status" value="1"/>
</dbReference>
<dbReference type="PANTHER" id="PTHR24166">
    <property type="entry name" value="ROLLING PEBBLES, ISOFORM B"/>
    <property type="match status" value="1"/>
</dbReference>
<feature type="repeat" description="ANK" evidence="6">
    <location>
        <begin position="956"/>
        <end position="988"/>
    </location>
</feature>
<evidence type="ECO:0000256" key="3">
    <source>
        <dbReference type="ARBA" id="ARBA00022803"/>
    </source>
</evidence>
<keyword evidence="3" id="KW-0802">TPR repeat</keyword>
<feature type="domain" description="TANC1/2-like AAA+ ATPase lid" evidence="9">
    <location>
        <begin position="479"/>
        <end position="573"/>
    </location>
</feature>
<protein>
    <submittedName>
        <fullName evidence="12">Rolling pebbles</fullName>
    </submittedName>
</protein>
<dbReference type="Pfam" id="PF25521">
    <property type="entry name" value="WHD_TANC1"/>
    <property type="match status" value="1"/>
</dbReference>
<evidence type="ECO:0000259" key="9">
    <source>
        <dbReference type="Pfam" id="PF25520"/>
    </source>
</evidence>
<organism evidence="11 12">
    <name type="scientific">Mesorhabditis belari</name>
    <dbReference type="NCBI Taxonomy" id="2138241"/>
    <lineage>
        <taxon>Eukaryota</taxon>
        <taxon>Metazoa</taxon>
        <taxon>Ecdysozoa</taxon>
        <taxon>Nematoda</taxon>
        <taxon>Chromadorea</taxon>
        <taxon>Rhabditida</taxon>
        <taxon>Rhabditina</taxon>
        <taxon>Rhabditomorpha</taxon>
        <taxon>Rhabditoidea</taxon>
        <taxon>Rhabditidae</taxon>
        <taxon>Mesorhabditinae</taxon>
        <taxon>Mesorhabditis</taxon>
    </lineage>
</organism>
<sequence>MEPQEGLLRRSLRRMNPFKTRIFRLPATPRLTRSRKIGSGCEDATGWNFERTQSLRDRVAPNPARLDPPTSPRFKTILSSDSLSRASSSADYQCVSESFDLRRPPRGHDASPPPDPIQAETSIARHMHSLLSTQERNMKRTQRIREKSPGQSAFLQLPITKYTADGQISEAFWENECSISPNISTISLLNVNTNPRVQSIRSGSTSVGRSPSLRSTYPINGLFNRSTTLTTKDRTIQNNLPTSLFTLNEFYSEAQLEEPFLGREWVFRELYEHSVMEKTPIVYIEGGRGAGKSAIINQIIMHSSFYKRQASDTLDSGCEPDAPHYEWLKAVAARLVAYHVCSIQSASSCSIPEFVCNLGATLARSPVLRSYADILSKNTNLQELLKLDECLRVSPKVVFQKAIAEPLSQLASSDEGCLVILIDGLDEAEFHRSEAGHSIARFLEEIYKLLPSWIRLILTADTDIPTKLKGFPSKSVKIDDSQLDERVMRDTRMLAEYRVSVCGESLRSLRRTSSSTSDPLNDFIDHIVSQSCGNLMYVSLLLSLAESDLIRLKALTSALLPTDLDELYLLYFNLTFNSLNLFSRCAPILSVLMASLKCLTIQEMTSILNISGTEITEDEINSRISHLTPFVSQSSTGKLSLRHASFREWLHRSRGQCRYTVDPREGHLLLAVWLARKGGLSSTELFDLAHHLLKSNPHKYFPKRPFPELAISRDCQIAWLETAAENIQTVLLNHRNILYPNIKVSRLLLLSGALANPVPAGACKDSLLTLAASAGDPSLVSLLIQYGAEVNPSTGSLPVVGASGGGHIDVVQLLHQHGALQGEAASLAIMEASKYGHLNVVSFLFECDWHDVEAKHITKQSALEEAAKSGSLQICEYLIDGAEPHSMKLDSALKAACLGGRADVVQFFLSRGVRLSSMFLTIDQSPLLCAVESGSWDLVVAVLSQPDCNFHGKNKEGQTSLHRSAIKGHVGLMDLLIKKGLDIDASDLNGWNPLMHAIANNHLSCVQLLLDKQAKLDLTNEDDEGVMHVAARYGNRGIMECLLSTGISIEDKDAKGDHPIETGIRAKNTSAVAAMLRRGARLRSNTWLIAKSYHPQSLVSLLKKLLDDAALLYKKKKIDAALERLCYAQEKCDSLFVSETPEEIIEELKSIKWQILLALSRLKRRQGALSEAIQMCEEAAIISDSDDALFEVILFRAKCHFDNHDLERARCDAKVALQLSAMNEEAKQLLATLTLPPTSLYKV</sequence>
<dbReference type="InterPro" id="IPR002110">
    <property type="entry name" value="Ankyrin_rpt"/>
</dbReference>
<evidence type="ECO:0000313" key="12">
    <source>
        <dbReference type="WBParaSite" id="MBELARI_LOCUS11134"/>
    </source>
</evidence>
<evidence type="ECO:0000259" key="10">
    <source>
        <dbReference type="Pfam" id="PF25521"/>
    </source>
</evidence>
<proteinExistence type="inferred from homology"/>
<dbReference type="Gene3D" id="1.25.40.20">
    <property type="entry name" value="Ankyrin repeat-containing domain"/>
    <property type="match status" value="3"/>
</dbReference>
<feature type="region of interest" description="Disordered" evidence="7">
    <location>
        <begin position="54"/>
        <end position="74"/>
    </location>
</feature>
<feature type="domain" description="TANC1/2-like winged helix" evidence="10">
    <location>
        <begin position="576"/>
        <end position="726"/>
    </location>
</feature>
<dbReference type="InterPro" id="IPR056884">
    <property type="entry name" value="NPHP3-like_N"/>
</dbReference>
<feature type="repeat" description="ANK" evidence="6">
    <location>
        <begin position="989"/>
        <end position="1021"/>
    </location>
</feature>
<evidence type="ECO:0000256" key="4">
    <source>
        <dbReference type="ARBA" id="ARBA00023043"/>
    </source>
</evidence>
<keyword evidence="11" id="KW-1185">Reference proteome</keyword>
<dbReference type="SMART" id="SM00248">
    <property type="entry name" value="ANK"/>
    <property type="match status" value="10"/>
</dbReference>
<reference evidence="12" key="1">
    <citation type="submission" date="2024-02" db="UniProtKB">
        <authorList>
            <consortium name="WormBaseParasite"/>
        </authorList>
    </citation>
    <scope>IDENTIFICATION</scope>
</reference>
<feature type="compositionally biased region" description="Basic and acidic residues" evidence="7">
    <location>
        <begin position="99"/>
        <end position="109"/>
    </location>
</feature>
<keyword evidence="4 6" id="KW-0040">ANK repeat</keyword>
<comment type="similarity">
    <text evidence="5">Belongs to the TANC family.</text>
</comment>
<keyword evidence="2" id="KW-0677">Repeat</keyword>
<evidence type="ECO:0000256" key="1">
    <source>
        <dbReference type="ARBA" id="ARBA00022553"/>
    </source>
</evidence>
<dbReference type="Pfam" id="PF24883">
    <property type="entry name" value="NPHP3_N"/>
    <property type="match status" value="1"/>
</dbReference>
<evidence type="ECO:0000256" key="5">
    <source>
        <dbReference type="ARBA" id="ARBA00038259"/>
    </source>
</evidence>
<dbReference type="Proteomes" id="UP000887575">
    <property type="component" value="Unassembled WGS sequence"/>
</dbReference>
<dbReference type="SUPFAM" id="SSF52540">
    <property type="entry name" value="P-loop containing nucleoside triphosphate hydrolases"/>
    <property type="match status" value="1"/>
</dbReference>
<dbReference type="InterPro" id="IPR058056">
    <property type="entry name" value="WH_TANC1/2"/>
</dbReference>
<dbReference type="Pfam" id="PF25520">
    <property type="entry name" value="AAA_lid_TANC1"/>
    <property type="match status" value="1"/>
</dbReference>
<evidence type="ECO:0000256" key="2">
    <source>
        <dbReference type="ARBA" id="ARBA00022737"/>
    </source>
</evidence>
<keyword evidence="1" id="KW-0597">Phosphoprotein</keyword>
<evidence type="ECO:0000256" key="6">
    <source>
        <dbReference type="PROSITE-ProRule" id="PRU00023"/>
    </source>
</evidence>
<evidence type="ECO:0000313" key="11">
    <source>
        <dbReference type="Proteomes" id="UP000887575"/>
    </source>
</evidence>
<dbReference type="SUPFAM" id="SSF48403">
    <property type="entry name" value="Ankyrin repeat"/>
    <property type="match status" value="1"/>
</dbReference>
<dbReference type="PANTHER" id="PTHR24166:SF48">
    <property type="entry name" value="PROTEIN VAPYRIN"/>
    <property type="match status" value="1"/>
</dbReference>
<dbReference type="AlphaFoldDB" id="A0AAF3EB23"/>
<feature type="repeat" description="ANK" evidence="6">
    <location>
        <begin position="1022"/>
        <end position="1054"/>
    </location>
</feature>
<dbReference type="InterPro" id="IPR058018">
    <property type="entry name" value="AAA_lid_TANC1/2"/>
</dbReference>
<dbReference type="InterPro" id="IPR050889">
    <property type="entry name" value="Dendritic_Spine_Reg/Scaffold"/>
</dbReference>
<feature type="region of interest" description="Disordered" evidence="7">
    <location>
        <begin position="97"/>
        <end position="118"/>
    </location>
</feature>
<dbReference type="Pfam" id="PF12796">
    <property type="entry name" value="Ank_2"/>
    <property type="match status" value="2"/>
</dbReference>
<dbReference type="PROSITE" id="PS50088">
    <property type="entry name" value="ANK_REPEAT"/>
    <property type="match status" value="4"/>
</dbReference>
<feature type="repeat" description="ANK" evidence="6">
    <location>
        <begin position="763"/>
        <end position="795"/>
    </location>
</feature>
<dbReference type="PROSITE" id="PS50297">
    <property type="entry name" value="ANK_REP_REGION"/>
    <property type="match status" value="2"/>
</dbReference>
<evidence type="ECO:0000259" key="8">
    <source>
        <dbReference type="Pfam" id="PF24883"/>
    </source>
</evidence>
<feature type="domain" description="Nephrocystin 3-like N-terminal" evidence="8">
    <location>
        <begin position="264"/>
        <end position="459"/>
    </location>
</feature>
<dbReference type="InterPro" id="IPR011990">
    <property type="entry name" value="TPR-like_helical_dom_sf"/>
</dbReference>
<name>A0AAF3EB23_9BILA</name>
<dbReference type="Gene3D" id="1.25.40.10">
    <property type="entry name" value="Tetratricopeptide repeat domain"/>
    <property type="match status" value="1"/>
</dbReference>
<dbReference type="InterPro" id="IPR027417">
    <property type="entry name" value="P-loop_NTPase"/>
</dbReference>